<evidence type="ECO:0000313" key="7">
    <source>
        <dbReference type="Proteomes" id="UP001153321"/>
    </source>
</evidence>
<dbReference type="EMBL" id="LR824534">
    <property type="protein sequence ID" value="CAH1643599.1"/>
    <property type="molecule type" value="Genomic_DNA"/>
</dbReference>
<protein>
    <recommendedName>
        <fullName evidence="5">Isopenicillin N synthase-like Fe(2+) 2OG dioxygenase domain-containing protein</fullName>
    </recommendedName>
</protein>
<keyword evidence="3" id="KW-0560">Oxidoreductase</keyword>
<evidence type="ECO:0000259" key="5">
    <source>
        <dbReference type="Pfam" id="PF03171"/>
    </source>
</evidence>
<dbReference type="InterPro" id="IPR027443">
    <property type="entry name" value="IPNS-like_sf"/>
</dbReference>
<reference evidence="6" key="1">
    <citation type="submission" date="2022-02" db="EMBL/GenBank/DDBJ databases">
        <authorList>
            <person name="King R."/>
        </authorList>
    </citation>
    <scope>NUCLEOTIDE SEQUENCE</scope>
</reference>
<dbReference type="PANTHER" id="PTHR10209">
    <property type="entry name" value="OXIDOREDUCTASE, 2OG-FE II OXYGENASE FAMILY PROTEIN"/>
    <property type="match status" value="1"/>
</dbReference>
<proteinExistence type="inferred from homology"/>
<evidence type="ECO:0000256" key="4">
    <source>
        <dbReference type="ARBA" id="ARBA00023004"/>
    </source>
</evidence>
<dbReference type="AlphaFoldDB" id="A0A9P0I9L3"/>
<sequence>MLMAEGRNPSTMRLLYYPPVPPEDVGPCCQTDAVHYTRCGAHADYGTFTLLAQDSEGGLEVKLNGSDKWEKVGHLPGAILVQSGEFLAAWTTNLLPALVSAPRGSTHGSVRARSRPSLRGFFCHPDNDAVLPPLPLRAVAAPAPPSFTPHPHLTLHHRLLNAAHHLQKRFRETYA</sequence>
<comment type="similarity">
    <text evidence="1">Belongs to the iron/ascorbate-dependent oxidoreductase family.</text>
</comment>
<dbReference type="InterPro" id="IPR044861">
    <property type="entry name" value="IPNS-like_FE2OG_OXY"/>
</dbReference>
<dbReference type="PANTHER" id="PTHR10209:SF881">
    <property type="entry name" value="FI07970P-RELATED"/>
    <property type="match status" value="1"/>
</dbReference>
<evidence type="ECO:0000256" key="3">
    <source>
        <dbReference type="ARBA" id="ARBA00023002"/>
    </source>
</evidence>
<dbReference type="Proteomes" id="UP001153321">
    <property type="component" value="Chromosome 3"/>
</dbReference>
<dbReference type="GO" id="GO:0046872">
    <property type="term" value="F:metal ion binding"/>
    <property type="evidence" value="ECO:0007669"/>
    <property type="project" value="UniProtKB-KW"/>
</dbReference>
<name>A0A9P0I9L3_SPOLI</name>
<evidence type="ECO:0000256" key="2">
    <source>
        <dbReference type="ARBA" id="ARBA00022723"/>
    </source>
</evidence>
<keyword evidence="4" id="KW-0408">Iron</keyword>
<keyword evidence="2" id="KW-0479">Metal-binding</keyword>
<keyword evidence="7" id="KW-1185">Reference proteome</keyword>
<evidence type="ECO:0000313" key="6">
    <source>
        <dbReference type="EMBL" id="CAH1643599.1"/>
    </source>
</evidence>
<dbReference type="Pfam" id="PF03171">
    <property type="entry name" value="2OG-FeII_Oxy"/>
    <property type="match status" value="1"/>
</dbReference>
<dbReference type="GO" id="GO:0016491">
    <property type="term" value="F:oxidoreductase activity"/>
    <property type="evidence" value="ECO:0007669"/>
    <property type="project" value="UniProtKB-KW"/>
</dbReference>
<dbReference type="SUPFAM" id="SSF51197">
    <property type="entry name" value="Clavaminate synthase-like"/>
    <property type="match status" value="1"/>
</dbReference>
<evidence type="ECO:0000256" key="1">
    <source>
        <dbReference type="ARBA" id="ARBA00008056"/>
    </source>
</evidence>
<organism evidence="6 7">
    <name type="scientific">Spodoptera littoralis</name>
    <name type="common">Egyptian cotton leafworm</name>
    <dbReference type="NCBI Taxonomy" id="7109"/>
    <lineage>
        <taxon>Eukaryota</taxon>
        <taxon>Metazoa</taxon>
        <taxon>Ecdysozoa</taxon>
        <taxon>Arthropoda</taxon>
        <taxon>Hexapoda</taxon>
        <taxon>Insecta</taxon>
        <taxon>Pterygota</taxon>
        <taxon>Neoptera</taxon>
        <taxon>Endopterygota</taxon>
        <taxon>Lepidoptera</taxon>
        <taxon>Glossata</taxon>
        <taxon>Ditrysia</taxon>
        <taxon>Noctuoidea</taxon>
        <taxon>Noctuidae</taxon>
        <taxon>Amphipyrinae</taxon>
        <taxon>Spodoptera</taxon>
    </lineage>
</organism>
<accession>A0A9P0I9L3</accession>
<feature type="domain" description="Isopenicillin N synthase-like Fe(2+) 2OG dioxygenase" evidence="5">
    <location>
        <begin position="10"/>
        <end position="95"/>
    </location>
</feature>
<gene>
    <name evidence="6" type="ORF">SPLIT_LOCUS8952</name>
</gene>
<dbReference type="Gene3D" id="2.60.120.330">
    <property type="entry name" value="B-lactam Antibiotic, Isopenicillin N Synthase, Chain"/>
    <property type="match status" value="1"/>
</dbReference>